<evidence type="ECO:0000256" key="4">
    <source>
        <dbReference type="ARBA" id="ARBA00012729"/>
    </source>
</evidence>
<dbReference type="GO" id="GO:0006032">
    <property type="term" value="P:chitin catabolic process"/>
    <property type="evidence" value="ECO:0007669"/>
    <property type="project" value="UniProtKB-KW"/>
</dbReference>
<gene>
    <name evidence="15" type="ORF">LENED_003156</name>
</gene>
<dbReference type="InterPro" id="IPR029070">
    <property type="entry name" value="Chitinase_insertion_sf"/>
</dbReference>
<feature type="region of interest" description="Disordered" evidence="12">
    <location>
        <begin position="1"/>
        <end position="30"/>
    </location>
</feature>
<dbReference type="AlphaFoldDB" id="A0A1Q3E371"/>
<dbReference type="GO" id="GO:0000272">
    <property type="term" value="P:polysaccharide catabolic process"/>
    <property type="evidence" value="ECO:0007669"/>
    <property type="project" value="UniProtKB-KW"/>
</dbReference>
<dbReference type="PROSITE" id="PS51910">
    <property type="entry name" value="GH18_2"/>
    <property type="match status" value="1"/>
</dbReference>
<dbReference type="SMART" id="SM00636">
    <property type="entry name" value="Glyco_18"/>
    <property type="match status" value="1"/>
</dbReference>
<evidence type="ECO:0000256" key="8">
    <source>
        <dbReference type="ARBA" id="ARBA00023277"/>
    </source>
</evidence>
<dbReference type="PROSITE" id="PS01095">
    <property type="entry name" value="GH18_1"/>
    <property type="match status" value="1"/>
</dbReference>
<feature type="region of interest" description="Disordered" evidence="12">
    <location>
        <begin position="451"/>
        <end position="473"/>
    </location>
</feature>
<comment type="catalytic activity">
    <reaction evidence="1">
        <text>Random endo-hydrolysis of N-acetyl-beta-D-glucosaminide (1-&gt;4)-beta-linkages in chitin and chitodextrins.</text>
        <dbReference type="EC" id="3.2.1.14"/>
    </reaction>
</comment>
<dbReference type="FunFam" id="3.20.20.80:FF:000075">
    <property type="entry name" value="Sporulation-specific chitinase"/>
    <property type="match status" value="1"/>
</dbReference>
<keyword evidence="13" id="KW-1133">Transmembrane helix</keyword>
<evidence type="ECO:0000259" key="14">
    <source>
        <dbReference type="PROSITE" id="PS51910"/>
    </source>
</evidence>
<dbReference type="SUPFAM" id="SSF51445">
    <property type="entry name" value="(Trans)glycosidases"/>
    <property type="match status" value="1"/>
</dbReference>
<dbReference type="Gene3D" id="3.10.50.10">
    <property type="match status" value="1"/>
</dbReference>
<reference evidence="15 16" key="1">
    <citation type="submission" date="2016-08" db="EMBL/GenBank/DDBJ databases">
        <authorList>
            <consortium name="Lentinula edodes genome sequencing consortium"/>
            <person name="Sakamoto Y."/>
            <person name="Nakade K."/>
            <person name="Sato S."/>
            <person name="Yoshida Y."/>
            <person name="Miyazaki K."/>
            <person name="Natsume S."/>
            <person name="Konno N."/>
        </authorList>
    </citation>
    <scope>NUCLEOTIDE SEQUENCE [LARGE SCALE GENOMIC DNA]</scope>
    <source>
        <strain evidence="15 16">NBRC 111202</strain>
    </source>
</reference>
<evidence type="ECO:0000256" key="11">
    <source>
        <dbReference type="RuleBase" id="RU000489"/>
    </source>
</evidence>
<evidence type="ECO:0000256" key="12">
    <source>
        <dbReference type="SAM" id="MobiDB-lite"/>
    </source>
</evidence>
<evidence type="ECO:0000256" key="1">
    <source>
        <dbReference type="ARBA" id="ARBA00000822"/>
    </source>
</evidence>
<dbReference type="CDD" id="cd06548">
    <property type="entry name" value="GH18_chitinase"/>
    <property type="match status" value="1"/>
</dbReference>
<keyword evidence="6 11" id="KW-0378">Hydrolase</keyword>
<keyword evidence="9 11" id="KW-0326">Glycosidase</keyword>
<dbReference type="InterPro" id="IPR001579">
    <property type="entry name" value="Glyco_hydro_18_chit_AS"/>
</dbReference>
<feature type="transmembrane region" description="Helical" evidence="13">
    <location>
        <begin position="37"/>
        <end position="56"/>
    </location>
</feature>
<keyword evidence="7" id="KW-0146">Chitin degradation</keyword>
<dbReference type="EC" id="3.2.1.14" evidence="4"/>
<keyword evidence="16" id="KW-1185">Reference proteome</keyword>
<evidence type="ECO:0000256" key="5">
    <source>
        <dbReference type="ARBA" id="ARBA00022525"/>
    </source>
</evidence>
<dbReference type="FunFam" id="3.10.50.10:FF:000005">
    <property type="entry name" value="Endochitinase B1"/>
    <property type="match status" value="1"/>
</dbReference>
<evidence type="ECO:0000256" key="7">
    <source>
        <dbReference type="ARBA" id="ARBA00023024"/>
    </source>
</evidence>
<dbReference type="Proteomes" id="UP000188533">
    <property type="component" value="Unassembled WGS sequence"/>
</dbReference>
<dbReference type="InterPro" id="IPR001223">
    <property type="entry name" value="Glyco_hydro18_cat"/>
</dbReference>
<dbReference type="GO" id="GO:0005576">
    <property type="term" value="C:extracellular region"/>
    <property type="evidence" value="ECO:0007669"/>
    <property type="project" value="UniProtKB-SubCell"/>
</dbReference>
<comment type="caution">
    <text evidence="15">The sequence shown here is derived from an EMBL/GenBank/DDBJ whole genome shotgun (WGS) entry which is preliminary data.</text>
</comment>
<dbReference type="STRING" id="5353.A0A1Q3E371"/>
<dbReference type="PANTHER" id="PTHR11177">
    <property type="entry name" value="CHITINASE"/>
    <property type="match status" value="1"/>
</dbReference>
<accession>A0A1Q3E371</accession>
<sequence length="509" mass="56613">MPPSYEPLPSNDSEQDITQPQTSAPQKAGKQPITRSNLLFIIFGFLVTAFVFYKAGQWSVSLLPSTSVEQSSSIPTGDVKENESVPDDNLKNGSSSSSSASTIDETMPGKYSVGYFVNWGIYGRKFPPSSIPVQDLTHILYAFANINPSSGEVSLSDLWADQDIHYPGDSWNDVGTNLYGNFKAIYLLKKANRHLKLLLSIGGWTYSPSIHPVVVSPPLRAKFVESAVKLLEDYGLDGLDVDYEYPQNEAQAQGYVDLLRELREALDRHAMNKRADYRFLLTIAAPCGPDNYQKLHIREMDRYLDFWNMMAYDFAGSWDQVANHQANLHPSPLTALSVSQCISYYISSGVAPPKLIIGMPLYGRSFLQTQGPGTPFNGVGQGSWEAGVYDYRALPLPGSHLMQDDKAKASWGYDYQKQEMISFDSEDVGRWKGAWIKKMGLGGSMFWELSGDKGGPERKEMEGGHGKDPQPGQSLVKVVKEAMGGIEMGQHNWLNYESSRFDNMRNGMQ</sequence>
<dbReference type="SMR" id="A0A1Q3E371"/>
<keyword evidence="13" id="KW-0812">Transmembrane</keyword>
<dbReference type="EMBL" id="BDGU01000066">
    <property type="protein sequence ID" value="GAW01554.1"/>
    <property type="molecule type" value="Genomic_DNA"/>
</dbReference>
<evidence type="ECO:0000313" key="15">
    <source>
        <dbReference type="EMBL" id="GAW01554.1"/>
    </source>
</evidence>
<dbReference type="InterPro" id="IPR017853">
    <property type="entry name" value="GH"/>
</dbReference>
<evidence type="ECO:0000256" key="2">
    <source>
        <dbReference type="ARBA" id="ARBA00004613"/>
    </source>
</evidence>
<evidence type="ECO:0000256" key="6">
    <source>
        <dbReference type="ARBA" id="ARBA00022801"/>
    </source>
</evidence>
<evidence type="ECO:0000256" key="3">
    <source>
        <dbReference type="ARBA" id="ARBA00008682"/>
    </source>
</evidence>
<feature type="compositionally biased region" description="Polar residues" evidence="12">
    <location>
        <begin position="10"/>
        <end position="25"/>
    </location>
</feature>
<dbReference type="PANTHER" id="PTHR11177:SF317">
    <property type="entry name" value="CHITINASE 12-RELATED"/>
    <property type="match status" value="1"/>
</dbReference>
<keyword evidence="10" id="KW-0624">Polysaccharide degradation</keyword>
<keyword evidence="13" id="KW-0472">Membrane</keyword>
<dbReference type="Pfam" id="PF00704">
    <property type="entry name" value="Glyco_hydro_18"/>
    <property type="match status" value="1"/>
</dbReference>
<dbReference type="Gene3D" id="3.20.20.80">
    <property type="entry name" value="Glycosidases"/>
    <property type="match status" value="1"/>
</dbReference>
<evidence type="ECO:0000256" key="13">
    <source>
        <dbReference type="SAM" id="Phobius"/>
    </source>
</evidence>
<dbReference type="SUPFAM" id="SSF54556">
    <property type="entry name" value="Chitinase insertion domain"/>
    <property type="match status" value="1"/>
</dbReference>
<feature type="compositionally biased region" description="Basic and acidic residues" evidence="12">
    <location>
        <begin position="451"/>
        <end position="468"/>
    </location>
</feature>
<evidence type="ECO:0000256" key="9">
    <source>
        <dbReference type="ARBA" id="ARBA00023295"/>
    </source>
</evidence>
<name>A0A1Q3E371_LENED</name>
<protein>
    <recommendedName>
        <fullName evidence="4">chitinase</fullName>
        <ecNumber evidence="4">3.2.1.14</ecNumber>
    </recommendedName>
</protein>
<comment type="subcellular location">
    <subcellularLocation>
        <location evidence="2">Secreted</location>
    </subcellularLocation>
</comment>
<evidence type="ECO:0000313" key="16">
    <source>
        <dbReference type="Proteomes" id="UP000188533"/>
    </source>
</evidence>
<proteinExistence type="inferred from homology"/>
<reference evidence="15 16" key="2">
    <citation type="submission" date="2017-02" db="EMBL/GenBank/DDBJ databases">
        <title>A genome survey and senescence transcriptome analysis in Lentinula edodes.</title>
        <authorList>
            <person name="Sakamoto Y."/>
            <person name="Nakade K."/>
            <person name="Sato S."/>
            <person name="Yoshida Y."/>
            <person name="Miyazaki K."/>
            <person name="Natsume S."/>
            <person name="Konno N."/>
        </authorList>
    </citation>
    <scope>NUCLEOTIDE SEQUENCE [LARGE SCALE GENOMIC DNA]</scope>
    <source>
        <strain evidence="15 16">NBRC 111202</strain>
    </source>
</reference>
<feature type="domain" description="GH18" evidence="14">
    <location>
        <begin position="110"/>
        <end position="468"/>
    </location>
</feature>
<evidence type="ECO:0000256" key="10">
    <source>
        <dbReference type="ARBA" id="ARBA00023326"/>
    </source>
</evidence>
<feature type="region of interest" description="Disordered" evidence="12">
    <location>
        <begin position="68"/>
        <end position="104"/>
    </location>
</feature>
<keyword evidence="5" id="KW-0964">Secreted</keyword>
<dbReference type="GO" id="GO:0008843">
    <property type="term" value="F:endochitinase activity"/>
    <property type="evidence" value="ECO:0007669"/>
    <property type="project" value="UniProtKB-EC"/>
</dbReference>
<comment type="similarity">
    <text evidence="3">Belongs to the glycosyl hydrolase 18 family. Chitinase class V subfamily.</text>
</comment>
<dbReference type="GO" id="GO:0008061">
    <property type="term" value="F:chitin binding"/>
    <property type="evidence" value="ECO:0007669"/>
    <property type="project" value="InterPro"/>
</dbReference>
<dbReference type="InterPro" id="IPR050314">
    <property type="entry name" value="Glycosyl_Hydrlase_18"/>
</dbReference>
<organism evidence="15 16">
    <name type="scientific">Lentinula edodes</name>
    <name type="common">Shiitake mushroom</name>
    <name type="synonym">Lentinus edodes</name>
    <dbReference type="NCBI Taxonomy" id="5353"/>
    <lineage>
        <taxon>Eukaryota</taxon>
        <taxon>Fungi</taxon>
        <taxon>Dikarya</taxon>
        <taxon>Basidiomycota</taxon>
        <taxon>Agaricomycotina</taxon>
        <taxon>Agaricomycetes</taxon>
        <taxon>Agaricomycetidae</taxon>
        <taxon>Agaricales</taxon>
        <taxon>Marasmiineae</taxon>
        <taxon>Omphalotaceae</taxon>
        <taxon>Lentinula</taxon>
    </lineage>
</organism>
<keyword evidence="8" id="KW-0119">Carbohydrate metabolism</keyword>
<dbReference type="InterPro" id="IPR011583">
    <property type="entry name" value="Chitinase_II/V-like_cat"/>
</dbReference>